<comment type="catalytic activity">
    <reaction evidence="6 8">
        <text>[(1-&gt;4)-alpha-D-galacturonosyl methyl ester](n) + n H2O = [(1-&gt;4)-alpha-D-galacturonosyl](n) + n methanol + n H(+)</text>
        <dbReference type="Rhea" id="RHEA:22380"/>
        <dbReference type="Rhea" id="RHEA-COMP:14570"/>
        <dbReference type="Rhea" id="RHEA-COMP:14573"/>
        <dbReference type="ChEBI" id="CHEBI:15377"/>
        <dbReference type="ChEBI" id="CHEBI:15378"/>
        <dbReference type="ChEBI" id="CHEBI:17790"/>
        <dbReference type="ChEBI" id="CHEBI:140522"/>
        <dbReference type="ChEBI" id="CHEBI:140523"/>
        <dbReference type="EC" id="3.1.1.11"/>
    </reaction>
</comment>
<dbReference type="OrthoDB" id="2019149at2759"/>
<dbReference type="InterPro" id="IPR012334">
    <property type="entry name" value="Pectin_lyas_fold"/>
</dbReference>
<dbReference type="UniPathway" id="UPA00545">
    <property type="reaction ID" value="UER00823"/>
</dbReference>
<dbReference type="GO" id="GO:0042545">
    <property type="term" value="P:cell wall modification"/>
    <property type="evidence" value="ECO:0007669"/>
    <property type="project" value="UniProtKB-UniRule"/>
</dbReference>
<dbReference type="PANTHER" id="PTHR31321:SF73">
    <property type="entry name" value="PECTINESTERASE 14-RELATED"/>
    <property type="match status" value="1"/>
</dbReference>
<reference evidence="11" key="1">
    <citation type="submission" date="2017-07" db="EMBL/GenBank/DDBJ databases">
        <title>Taro Niue Genome Assembly and Annotation.</title>
        <authorList>
            <person name="Atibalentja N."/>
            <person name="Keating K."/>
            <person name="Fields C.J."/>
        </authorList>
    </citation>
    <scope>NUCLEOTIDE SEQUENCE</scope>
    <source>
        <strain evidence="11">Niue_2</strain>
        <tissue evidence="11">Leaf</tissue>
    </source>
</reference>
<feature type="active site" evidence="7">
    <location>
        <position position="278"/>
    </location>
</feature>
<feature type="domain" description="Pectinesterase catalytic" evidence="10">
    <location>
        <begin position="119"/>
        <end position="427"/>
    </location>
</feature>
<dbReference type="GO" id="GO:0030599">
    <property type="term" value="F:pectinesterase activity"/>
    <property type="evidence" value="ECO:0007669"/>
    <property type="project" value="UniProtKB-UniRule"/>
</dbReference>
<keyword evidence="12" id="KW-1185">Reference proteome</keyword>
<comment type="caution">
    <text evidence="11">The sequence shown here is derived from an EMBL/GenBank/DDBJ whole genome shotgun (WGS) entry which is preliminary data.</text>
</comment>
<dbReference type="GO" id="GO:0045490">
    <property type="term" value="P:pectin catabolic process"/>
    <property type="evidence" value="ECO:0007669"/>
    <property type="project" value="UniProtKB-UniRule"/>
</dbReference>
<gene>
    <name evidence="11" type="ORF">Taro_044228</name>
</gene>
<dbReference type="InterPro" id="IPR033131">
    <property type="entry name" value="Pectinesterase_Asp_AS"/>
</dbReference>
<dbReference type="InterPro" id="IPR000070">
    <property type="entry name" value="Pectinesterase_cat"/>
</dbReference>
<evidence type="ECO:0000256" key="6">
    <source>
        <dbReference type="ARBA" id="ARBA00047928"/>
    </source>
</evidence>
<dbReference type="SUPFAM" id="SSF51126">
    <property type="entry name" value="Pectin lyase-like"/>
    <property type="match status" value="1"/>
</dbReference>
<evidence type="ECO:0000256" key="5">
    <source>
        <dbReference type="ARBA" id="ARBA00023085"/>
    </source>
</evidence>
<evidence type="ECO:0000256" key="2">
    <source>
        <dbReference type="ARBA" id="ARBA00008891"/>
    </source>
</evidence>
<evidence type="ECO:0000256" key="4">
    <source>
        <dbReference type="ARBA" id="ARBA00022801"/>
    </source>
</evidence>
<evidence type="ECO:0000256" key="7">
    <source>
        <dbReference type="PROSITE-ProRule" id="PRU10040"/>
    </source>
</evidence>
<keyword evidence="9" id="KW-0472">Membrane</keyword>
<name>A0A843WLB8_COLES</name>
<accession>A0A843WLB8</accession>
<dbReference type="PROSITE" id="PS00503">
    <property type="entry name" value="PECTINESTERASE_2"/>
    <property type="match status" value="1"/>
</dbReference>
<dbReference type="PANTHER" id="PTHR31321">
    <property type="entry name" value="ACYL-COA THIOESTER HYDROLASE YBHC-RELATED"/>
    <property type="match status" value="1"/>
</dbReference>
<evidence type="ECO:0000256" key="1">
    <source>
        <dbReference type="ARBA" id="ARBA00005184"/>
    </source>
</evidence>
<evidence type="ECO:0000256" key="3">
    <source>
        <dbReference type="ARBA" id="ARBA00013229"/>
    </source>
</evidence>
<dbReference type="InterPro" id="IPR011050">
    <property type="entry name" value="Pectin_lyase_fold/virulence"/>
</dbReference>
<keyword evidence="5 8" id="KW-0063">Aspartyl esterase</keyword>
<dbReference type="Gene3D" id="2.160.20.10">
    <property type="entry name" value="Single-stranded right-handed beta-helix, Pectin lyase-like"/>
    <property type="match status" value="1"/>
</dbReference>
<evidence type="ECO:0000256" key="9">
    <source>
        <dbReference type="SAM" id="Phobius"/>
    </source>
</evidence>
<comment type="pathway">
    <text evidence="1 8">Glycan metabolism; pectin degradation; 2-dehydro-3-deoxy-D-gluconate from pectin: step 1/5.</text>
</comment>
<evidence type="ECO:0000259" key="10">
    <source>
        <dbReference type="Pfam" id="PF01095"/>
    </source>
</evidence>
<organism evidence="11 12">
    <name type="scientific">Colocasia esculenta</name>
    <name type="common">Wild taro</name>
    <name type="synonym">Arum esculentum</name>
    <dbReference type="NCBI Taxonomy" id="4460"/>
    <lineage>
        <taxon>Eukaryota</taxon>
        <taxon>Viridiplantae</taxon>
        <taxon>Streptophyta</taxon>
        <taxon>Embryophyta</taxon>
        <taxon>Tracheophyta</taxon>
        <taxon>Spermatophyta</taxon>
        <taxon>Magnoliopsida</taxon>
        <taxon>Liliopsida</taxon>
        <taxon>Araceae</taxon>
        <taxon>Aroideae</taxon>
        <taxon>Colocasieae</taxon>
        <taxon>Colocasia</taxon>
    </lineage>
</organism>
<keyword evidence="4 8" id="KW-0378">Hydrolase</keyword>
<comment type="similarity">
    <text evidence="2">Belongs to the pectinesterase family.</text>
</comment>
<evidence type="ECO:0000256" key="8">
    <source>
        <dbReference type="RuleBase" id="RU000589"/>
    </source>
</evidence>
<dbReference type="EMBL" id="NMUH01004942">
    <property type="protein sequence ID" value="MQM11322.1"/>
    <property type="molecule type" value="Genomic_DNA"/>
</dbReference>
<proteinExistence type="inferred from homology"/>
<dbReference type="EC" id="3.1.1.11" evidence="3 8"/>
<dbReference type="Pfam" id="PF01095">
    <property type="entry name" value="Pectinesterase"/>
    <property type="match status" value="1"/>
</dbReference>
<feature type="transmembrane region" description="Helical" evidence="9">
    <location>
        <begin position="18"/>
        <end position="37"/>
    </location>
</feature>
<evidence type="ECO:0000313" key="12">
    <source>
        <dbReference type="Proteomes" id="UP000652761"/>
    </source>
</evidence>
<dbReference type="AlphaFoldDB" id="A0A843WLB8"/>
<dbReference type="Proteomes" id="UP000652761">
    <property type="component" value="Unassembled WGS sequence"/>
</dbReference>
<keyword evidence="9" id="KW-0812">Transmembrane</keyword>
<sequence length="457" mass="49395">MGSYAVNINGGRSRSKAFLFWVSAVSIALVAFLVVWLSPRPSSPRAFPPPPNGISSCVSGVVKKIDLKTSTVGDGHPSALVRSYVTWRHRHHRRGRRRCDDSRWVSRVAVEQNATLILTVDQRGCGNFSSLQKAVDAVPDNSSGRTLIILDSGIYSRRMRCGGREKVLVGASKVNLAVQGQGYLNTSIVWNDTANSSGGTPYSATVAIFSPNFAAYNLSFHATPPASPGQVGAQAVALRISGDQASFYNCGFYGAQDTLLDDRGRHYFRDCFIQGSIDFIFGGARSLYESCVLNSIAMDVSNNTGMVTGAITAHARQSASEKTGFSFVNCTITGSGRVWLGRAWGPYASVVFSKTNMSAIIAPDRWNDWNDPSRHQSVLVDANMTVFFGEHGCTGPGANYNSSRVGYWKLLSECEAAPFMDISYIDGYDWVLPPHGNVYPNPCGGPKHGGSKLIKSS</sequence>
<protein>
    <recommendedName>
        <fullName evidence="3 8">Pectinesterase</fullName>
        <ecNumber evidence="3 8">3.1.1.11</ecNumber>
    </recommendedName>
</protein>
<evidence type="ECO:0000313" key="11">
    <source>
        <dbReference type="EMBL" id="MQM11322.1"/>
    </source>
</evidence>
<keyword evidence="9" id="KW-1133">Transmembrane helix</keyword>